<proteinExistence type="predicted"/>
<dbReference type="AlphaFoldDB" id="A0AAV8XHS1"/>
<accession>A0AAV8XHS1</accession>
<gene>
    <name evidence="1" type="ORF">NQ318_022941</name>
</gene>
<dbReference type="PANTHER" id="PTHR47326:SF1">
    <property type="entry name" value="HTH PSQ-TYPE DOMAIN-CONTAINING PROTEIN"/>
    <property type="match status" value="1"/>
</dbReference>
<protein>
    <recommendedName>
        <fullName evidence="3">Transposase</fullName>
    </recommendedName>
</protein>
<reference evidence="1" key="1">
    <citation type="journal article" date="2023" name="Insect Mol. Biol.">
        <title>Genome sequencing provides insights into the evolution of gene families encoding plant cell wall-degrading enzymes in longhorned beetles.</title>
        <authorList>
            <person name="Shin N.R."/>
            <person name="Okamura Y."/>
            <person name="Kirsch R."/>
            <person name="Pauchet Y."/>
        </authorList>
    </citation>
    <scope>NUCLEOTIDE SEQUENCE</scope>
    <source>
        <strain evidence="1">AMC_N1</strain>
    </source>
</reference>
<dbReference type="PANTHER" id="PTHR47326">
    <property type="entry name" value="TRANSPOSABLE ELEMENT TC3 TRANSPOSASE-LIKE PROTEIN"/>
    <property type="match status" value="1"/>
</dbReference>
<sequence length="74" mass="8960">MPRHAQELGLSQTSTWRILRWYLGLNPYKIQLTQELKVNDHKQRRLFTDWASERLEEDPNFGRKIIYSDEAHFS</sequence>
<name>A0AAV8XHS1_9CUCU</name>
<evidence type="ECO:0008006" key="3">
    <source>
        <dbReference type="Google" id="ProtNLM"/>
    </source>
</evidence>
<keyword evidence="2" id="KW-1185">Reference proteome</keyword>
<evidence type="ECO:0000313" key="1">
    <source>
        <dbReference type="EMBL" id="KAJ8938008.1"/>
    </source>
</evidence>
<dbReference type="Proteomes" id="UP001162162">
    <property type="component" value="Unassembled WGS sequence"/>
</dbReference>
<comment type="caution">
    <text evidence="1">The sequence shown here is derived from an EMBL/GenBank/DDBJ whole genome shotgun (WGS) entry which is preliminary data.</text>
</comment>
<evidence type="ECO:0000313" key="2">
    <source>
        <dbReference type="Proteomes" id="UP001162162"/>
    </source>
</evidence>
<dbReference type="EMBL" id="JAPWTK010000592">
    <property type="protein sequence ID" value="KAJ8938008.1"/>
    <property type="molecule type" value="Genomic_DNA"/>
</dbReference>
<organism evidence="1 2">
    <name type="scientific">Aromia moschata</name>
    <dbReference type="NCBI Taxonomy" id="1265417"/>
    <lineage>
        <taxon>Eukaryota</taxon>
        <taxon>Metazoa</taxon>
        <taxon>Ecdysozoa</taxon>
        <taxon>Arthropoda</taxon>
        <taxon>Hexapoda</taxon>
        <taxon>Insecta</taxon>
        <taxon>Pterygota</taxon>
        <taxon>Neoptera</taxon>
        <taxon>Endopterygota</taxon>
        <taxon>Coleoptera</taxon>
        <taxon>Polyphaga</taxon>
        <taxon>Cucujiformia</taxon>
        <taxon>Chrysomeloidea</taxon>
        <taxon>Cerambycidae</taxon>
        <taxon>Cerambycinae</taxon>
        <taxon>Callichromatini</taxon>
        <taxon>Aromia</taxon>
    </lineage>
</organism>